<accession>A0A0C9XGW8</accession>
<proteinExistence type="predicted"/>
<dbReference type="EMBL" id="KN834201">
    <property type="protein sequence ID" value="KIK11505.1"/>
    <property type="molecule type" value="Genomic_DNA"/>
</dbReference>
<reference evidence="3" key="2">
    <citation type="submission" date="2015-01" db="EMBL/GenBank/DDBJ databases">
        <title>Evolutionary Origins and Diversification of the Mycorrhizal Mutualists.</title>
        <authorList>
            <consortium name="DOE Joint Genome Institute"/>
            <consortium name="Mycorrhizal Genomics Consortium"/>
            <person name="Kohler A."/>
            <person name="Kuo A."/>
            <person name="Nagy L.G."/>
            <person name="Floudas D."/>
            <person name="Copeland A."/>
            <person name="Barry K.W."/>
            <person name="Cichocki N."/>
            <person name="Veneault-Fourrey C."/>
            <person name="LaButti K."/>
            <person name="Lindquist E.A."/>
            <person name="Lipzen A."/>
            <person name="Lundell T."/>
            <person name="Morin E."/>
            <person name="Murat C."/>
            <person name="Riley R."/>
            <person name="Ohm R."/>
            <person name="Sun H."/>
            <person name="Tunlid A."/>
            <person name="Henrissat B."/>
            <person name="Grigoriev I.V."/>
            <person name="Hibbett D.S."/>
            <person name="Martin F."/>
        </authorList>
    </citation>
    <scope>NUCLEOTIDE SEQUENCE [LARGE SCALE GENOMIC DNA]</scope>
    <source>
        <strain evidence="3">441</strain>
    </source>
</reference>
<evidence type="ECO:0000313" key="2">
    <source>
        <dbReference type="EMBL" id="KIK11505.1"/>
    </source>
</evidence>
<dbReference type="HOGENOM" id="CLU_2513964_0_0_1"/>
<evidence type="ECO:0000256" key="1">
    <source>
        <dbReference type="SAM" id="MobiDB-lite"/>
    </source>
</evidence>
<keyword evidence="3" id="KW-1185">Reference proteome</keyword>
<gene>
    <name evidence="2" type="ORF">PISMIDRAFT_122552</name>
</gene>
<name>A0A0C9XGW8_9AGAM</name>
<dbReference type="AlphaFoldDB" id="A0A0C9XGW8"/>
<evidence type="ECO:0000313" key="3">
    <source>
        <dbReference type="Proteomes" id="UP000054018"/>
    </source>
</evidence>
<organism evidence="2 3">
    <name type="scientific">Pisolithus microcarpus 441</name>
    <dbReference type="NCBI Taxonomy" id="765257"/>
    <lineage>
        <taxon>Eukaryota</taxon>
        <taxon>Fungi</taxon>
        <taxon>Dikarya</taxon>
        <taxon>Basidiomycota</taxon>
        <taxon>Agaricomycotina</taxon>
        <taxon>Agaricomycetes</taxon>
        <taxon>Agaricomycetidae</taxon>
        <taxon>Boletales</taxon>
        <taxon>Sclerodermatineae</taxon>
        <taxon>Pisolithaceae</taxon>
        <taxon>Pisolithus</taxon>
    </lineage>
</organism>
<reference evidence="2 3" key="1">
    <citation type="submission" date="2014-04" db="EMBL/GenBank/DDBJ databases">
        <authorList>
            <consortium name="DOE Joint Genome Institute"/>
            <person name="Kuo A."/>
            <person name="Kohler A."/>
            <person name="Costa M.D."/>
            <person name="Nagy L.G."/>
            <person name="Floudas D."/>
            <person name="Copeland A."/>
            <person name="Barry K.W."/>
            <person name="Cichocki N."/>
            <person name="Veneault-Fourrey C."/>
            <person name="LaButti K."/>
            <person name="Lindquist E.A."/>
            <person name="Lipzen A."/>
            <person name="Lundell T."/>
            <person name="Morin E."/>
            <person name="Murat C."/>
            <person name="Sun H."/>
            <person name="Tunlid A."/>
            <person name="Henrissat B."/>
            <person name="Grigoriev I.V."/>
            <person name="Hibbett D.S."/>
            <person name="Martin F."/>
            <person name="Nordberg H.P."/>
            <person name="Cantor M.N."/>
            <person name="Hua S.X."/>
        </authorList>
    </citation>
    <scope>NUCLEOTIDE SEQUENCE [LARGE SCALE GENOMIC DNA]</scope>
    <source>
        <strain evidence="2 3">441</strain>
    </source>
</reference>
<feature type="region of interest" description="Disordered" evidence="1">
    <location>
        <begin position="1"/>
        <end position="20"/>
    </location>
</feature>
<protein>
    <submittedName>
        <fullName evidence="2">Uncharacterized protein</fullName>
    </submittedName>
</protein>
<sequence length="97" mass="10540">MFDSEEVSSSNPTVKETRTTCPTEKSISSCASWEAVIQTMINPFVKYTTAMLGKPLPILGSPLSLCTAHCQEQKASNILCFFLDCNSMPCGHAPAHQ</sequence>
<dbReference type="Proteomes" id="UP000054018">
    <property type="component" value="Unassembled WGS sequence"/>
</dbReference>
<feature type="compositionally biased region" description="Polar residues" evidence="1">
    <location>
        <begin position="7"/>
        <end position="20"/>
    </location>
</feature>